<evidence type="ECO:0000313" key="4">
    <source>
        <dbReference type="EMBL" id="KFO92880.1"/>
    </source>
</evidence>
<evidence type="ECO:0000256" key="1">
    <source>
        <dbReference type="PROSITE-ProRule" id="PRU00221"/>
    </source>
</evidence>
<dbReference type="AlphaFoldDB" id="A0A091HDS1"/>
<gene>
    <name evidence="4" type="ORF">N320_06215</name>
</gene>
<evidence type="ECO:0000313" key="5">
    <source>
        <dbReference type="Proteomes" id="UP000054064"/>
    </source>
</evidence>
<dbReference type="InterPro" id="IPR049546">
    <property type="entry name" value="WDR54_beta_prop"/>
</dbReference>
<feature type="non-terminal residue" evidence="4">
    <location>
        <position position="215"/>
    </location>
</feature>
<dbReference type="PROSITE" id="PS50294">
    <property type="entry name" value="WD_REPEATS_REGION"/>
    <property type="match status" value="1"/>
</dbReference>
<feature type="non-terminal residue" evidence="4">
    <location>
        <position position="1"/>
    </location>
</feature>
<keyword evidence="1" id="KW-0853">WD repeat</keyword>
<dbReference type="InterPro" id="IPR036322">
    <property type="entry name" value="WD40_repeat_dom_sf"/>
</dbReference>
<reference evidence="4 5" key="1">
    <citation type="submission" date="2014-04" db="EMBL/GenBank/DDBJ databases">
        <title>Genome evolution of avian class.</title>
        <authorList>
            <person name="Zhang G."/>
            <person name="Li C."/>
        </authorList>
    </citation>
    <scope>NUCLEOTIDE SEQUENCE [LARGE SCALE GENOMIC DNA]</scope>
    <source>
        <strain evidence="4">BGI_N320</strain>
    </source>
</reference>
<keyword evidence="2" id="KW-0732">Signal</keyword>
<keyword evidence="5" id="KW-1185">Reference proteome</keyword>
<dbReference type="Proteomes" id="UP000054064">
    <property type="component" value="Unassembled WGS sequence"/>
</dbReference>
<feature type="signal peptide" evidence="2">
    <location>
        <begin position="1"/>
        <end position="15"/>
    </location>
</feature>
<dbReference type="SUPFAM" id="SSF50978">
    <property type="entry name" value="WD40 repeat-like"/>
    <property type="match status" value="1"/>
</dbReference>
<dbReference type="Pfam" id="PF21031">
    <property type="entry name" value="WDR54"/>
    <property type="match status" value="1"/>
</dbReference>
<feature type="domain" description="WD repeat-containing protein 54 beta-propeller" evidence="3">
    <location>
        <begin position="2"/>
        <end position="214"/>
    </location>
</feature>
<accession>A0A091HDS1</accession>
<evidence type="ECO:0000259" key="3">
    <source>
        <dbReference type="Pfam" id="PF21031"/>
    </source>
</evidence>
<evidence type="ECO:0000256" key="2">
    <source>
        <dbReference type="SAM" id="SignalP"/>
    </source>
</evidence>
<feature type="chain" id="PRO_5012068078" evidence="2">
    <location>
        <begin position="16"/>
        <end position="215"/>
    </location>
</feature>
<dbReference type="InterPro" id="IPR001680">
    <property type="entry name" value="WD40_rpt"/>
</dbReference>
<organism evidence="4 5">
    <name type="scientific">Buceros rhinoceros silvestris</name>
    <dbReference type="NCBI Taxonomy" id="175836"/>
    <lineage>
        <taxon>Eukaryota</taxon>
        <taxon>Metazoa</taxon>
        <taxon>Chordata</taxon>
        <taxon>Craniata</taxon>
        <taxon>Vertebrata</taxon>
        <taxon>Euteleostomi</taxon>
        <taxon>Archelosauria</taxon>
        <taxon>Archosauria</taxon>
        <taxon>Dinosauria</taxon>
        <taxon>Saurischia</taxon>
        <taxon>Theropoda</taxon>
        <taxon>Coelurosauria</taxon>
        <taxon>Aves</taxon>
        <taxon>Neognathae</taxon>
        <taxon>Neoaves</taxon>
        <taxon>Telluraves</taxon>
        <taxon>Coraciimorphae</taxon>
        <taxon>Bucerotiformes</taxon>
        <taxon>Bucerotidae</taxon>
        <taxon>Buceros</taxon>
    </lineage>
</organism>
<sequence>AAWCVLPSRVLLVLTSQKGIQMYESDGSIMVYWHALDVTEHPPALGSLPAQAVFARGIAAAAGRFICVGTSSGAVLVFDIPPKGTNITVSEVLEQHHDAITDIAAELGQAPDGAGDMVTADDAGMLCIWAAGEEFILLSKIPAFGCSCSSVKLWNGIVAGRYRRGGSAEVNAHARWIYALDLAPETGKLLSGAEDSFVHVWKLSRDPDTDNIEVS</sequence>
<protein>
    <submittedName>
        <fullName evidence="4">WD repeat-containing protein 54</fullName>
    </submittedName>
</protein>
<proteinExistence type="predicted"/>
<dbReference type="EMBL" id="KL531340">
    <property type="protein sequence ID" value="KFO92880.1"/>
    <property type="molecule type" value="Genomic_DNA"/>
</dbReference>
<dbReference type="InterPro" id="IPR015943">
    <property type="entry name" value="WD40/YVTN_repeat-like_dom_sf"/>
</dbReference>
<feature type="repeat" description="WD" evidence="1">
    <location>
        <begin position="170"/>
        <end position="211"/>
    </location>
</feature>
<dbReference type="PROSITE" id="PS50082">
    <property type="entry name" value="WD_REPEATS_2"/>
    <property type="match status" value="1"/>
</dbReference>
<dbReference type="Gene3D" id="2.130.10.10">
    <property type="entry name" value="YVTN repeat-like/Quinoprotein amine dehydrogenase"/>
    <property type="match status" value="1"/>
</dbReference>
<name>A0A091HDS1_BUCRH</name>